<dbReference type="eggNOG" id="KOG1505">
    <property type="taxonomic scope" value="Eukaryota"/>
</dbReference>
<dbReference type="HOGENOM" id="CLU_041844_3_1_1"/>
<dbReference type="OMA" id="RMVMIAN"/>
<dbReference type="Pfam" id="PF01553">
    <property type="entry name" value="Acyltransferase"/>
    <property type="match status" value="1"/>
</dbReference>
<dbReference type="STRING" id="578458.D8PMR6"/>
<dbReference type="OrthoDB" id="189226at2759"/>
<dbReference type="FunCoup" id="D8PMR6">
    <property type="interactions" value="319"/>
</dbReference>
<accession>D8PMR6</accession>
<dbReference type="Proteomes" id="UP000007431">
    <property type="component" value="Unassembled WGS sequence"/>
</dbReference>
<reference evidence="3 4" key="1">
    <citation type="journal article" date="2010" name="Nat. Biotechnol.">
        <title>Genome sequence of the model mushroom Schizophyllum commune.</title>
        <authorList>
            <person name="Ohm R.A."/>
            <person name="de Jong J.F."/>
            <person name="Lugones L.G."/>
            <person name="Aerts A."/>
            <person name="Kothe E."/>
            <person name="Stajich J.E."/>
            <person name="de Vries R.P."/>
            <person name="Record E."/>
            <person name="Levasseur A."/>
            <person name="Baker S.E."/>
            <person name="Bartholomew K.A."/>
            <person name="Coutinho P.M."/>
            <person name="Erdmann S."/>
            <person name="Fowler T.J."/>
            <person name="Gathman A.C."/>
            <person name="Lombard V."/>
            <person name="Henrissat B."/>
            <person name="Knabe N."/>
            <person name="Kuees U."/>
            <person name="Lilly W.W."/>
            <person name="Lindquist E."/>
            <person name="Lucas S."/>
            <person name="Magnuson J.K."/>
            <person name="Piumi F."/>
            <person name="Raudaskoski M."/>
            <person name="Salamov A."/>
            <person name="Schmutz J."/>
            <person name="Schwarze F.W.M.R."/>
            <person name="vanKuyk P.A."/>
            <person name="Horton J.S."/>
            <person name="Grigoriev I.V."/>
            <person name="Woesten H.A.B."/>
        </authorList>
    </citation>
    <scope>NUCLEOTIDE SEQUENCE [LARGE SCALE GENOMIC DNA]</scope>
    <source>
        <strain evidence="4">H4-8 / FGSC 9210</strain>
    </source>
</reference>
<feature type="domain" description="Phospholipid/glycerol acyltransferase" evidence="2">
    <location>
        <begin position="158"/>
        <end position="287"/>
    </location>
</feature>
<dbReference type="PANTHER" id="PTHR10983:SF16">
    <property type="entry name" value="LYSOCARDIOLIPIN ACYLTRANSFERASE 1"/>
    <property type="match status" value="1"/>
</dbReference>
<keyword evidence="1" id="KW-0472">Membrane</keyword>
<keyword evidence="1" id="KW-0812">Transmembrane</keyword>
<dbReference type="GO" id="GO:0036149">
    <property type="term" value="P:phosphatidylinositol acyl-chain remodeling"/>
    <property type="evidence" value="ECO:0007669"/>
    <property type="project" value="TreeGrafter"/>
</dbReference>
<gene>
    <name evidence="3" type="ORF">SCHCODRAFT_84053</name>
</gene>
<feature type="transmembrane region" description="Helical" evidence="1">
    <location>
        <begin position="49"/>
        <end position="66"/>
    </location>
</feature>
<evidence type="ECO:0000313" key="3">
    <source>
        <dbReference type="EMBL" id="EFJ03533.1"/>
    </source>
</evidence>
<keyword evidence="4" id="KW-1185">Reference proteome</keyword>
<dbReference type="SMART" id="SM00563">
    <property type="entry name" value="PlsC"/>
    <property type="match status" value="1"/>
</dbReference>
<proteinExistence type="predicted"/>
<feature type="transmembrane region" description="Helical" evidence="1">
    <location>
        <begin position="101"/>
        <end position="119"/>
    </location>
</feature>
<dbReference type="SUPFAM" id="SSF69593">
    <property type="entry name" value="Glycerol-3-phosphate (1)-acyltransferase"/>
    <property type="match status" value="1"/>
</dbReference>
<dbReference type="AlphaFoldDB" id="D8PMR6"/>
<dbReference type="PANTHER" id="PTHR10983">
    <property type="entry name" value="1-ACYLGLYCEROL-3-PHOSPHATE ACYLTRANSFERASE-RELATED"/>
    <property type="match status" value="1"/>
</dbReference>
<dbReference type="GeneID" id="9597525"/>
<organism evidence="4">
    <name type="scientific">Schizophyllum commune (strain H4-8 / FGSC 9210)</name>
    <name type="common">Split gill fungus</name>
    <dbReference type="NCBI Taxonomy" id="578458"/>
    <lineage>
        <taxon>Eukaryota</taxon>
        <taxon>Fungi</taxon>
        <taxon>Dikarya</taxon>
        <taxon>Basidiomycota</taxon>
        <taxon>Agaricomycotina</taxon>
        <taxon>Agaricomycetes</taxon>
        <taxon>Agaricomycetidae</taxon>
        <taxon>Agaricales</taxon>
        <taxon>Schizophyllaceae</taxon>
        <taxon>Schizophyllum</taxon>
    </lineage>
</organism>
<feature type="transmembrane region" description="Helical" evidence="1">
    <location>
        <begin position="437"/>
        <end position="454"/>
    </location>
</feature>
<dbReference type="KEGG" id="scm:SCHCO_02697230"/>
<dbReference type="InParanoid" id="D8PMR6"/>
<sequence>MPQHLPPSSLLPTNPPLPSLHPMASLHSMAPLHTIPVAKRPPAPLLQRVRAAAFFLIFNFGCLMVNGAQFAFLLPLRIAYGVLGVFGLGKRLERAYKDGVRYTKGGFGCLLVLMCQWFAPSTIRVTFEKEGMGWFTDLDVVRRDEQGNIDYLDLPQRFVLIGNHQVYLDWWYMWCLTYFIGPKGVHKNVYITLKNSLKWLPVVGWGMQFFSFIFLARSWAADRAQLASSLSRLGMEAEEEDNPLAFILYPEGTLVSDQTRPISKKYADKLGITDMSHTLLPRSTGLHYSLRSLAPRIPNLKLLDVTIVYPGIPPMGYGQDYYTMRSVFLDGVYPPLIHMHMRMFDVATEVPIGDLSATRANVVPPSGNPGKGKSTVEVDIPEAEKAVFDAWLRRLWTEKDTTIESFHKNGATGHASEGKGPDVGVDLQLRLKRAREYLDAFCFLLPAGVVYLLGKARS</sequence>
<evidence type="ECO:0000256" key="1">
    <source>
        <dbReference type="SAM" id="Phobius"/>
    </source>
</evidence>
<dbReference type="GO" id="GO:0016746">
    <property type="term" value="F:acyltransferase activity"/>
    <property type="evidence" value="ECO:0007669"/>
    <property type="project" value="InterPro"/>
</dbReference>
<dbReference type="VEuPathDB" id="FungiDB:SCHCODRAFT_02697230"/>
<protein>
    <recommendedName>
        <fullName evidence="2">Phospholipid/glycerol acyltransferase domain-containing protein</fullName>
    </recommendedName>
</protein>
<evidence type="ECO:0000313" key="4">
    <source>
        <dbReference type="Proteomes" id="UP000007431"/>
    </source>
</evidence>
<name>D8PMR6_SCHCM</name>
<dbReference type="InterPro" id="IPR002123">
    <property type="entry name" value="Plipid/glycerol_acylTrfase"/>
</dbReference>
<dbReference type="EMBL" id="GL377302">
    <property type="protein sequence ID" value="EFJ03533.1"/>
    <property type="molecule type" value="Genomic_DNA"/>
</dbReference>
<keyword evidence="1" id="KW-1133">Transmembrane helix</keyword>
<evidence type="ECO:0000259" key="2">
    <source>
        <dbReference type="SMART" id="SM00563"/>
    </source>
</evidence>
<feature type="transmembrane region" description="Helical" evidence="1">
    <location>
        <begin position="199"/>
        <end position="220"/>
    </location>
</feature>
<dbReference type="CDD" id="cd07990">
    <property type="entry name" value="LPLAT_LCLAT1-like"/>
    <property type="match status" value="1"/>
</dbReference>
<dbReference type="GO" id="GO:0005783">
    <property type="term" value="C:endoplasmic reticulum"/>
    <property type="evidence" value="ECO:0007669"/>
    <property type="project" value="TreeGrafter"/>
</dbReference>